<dbReference type="InterPro" id="IPR036429">
    <property type="entry name" value="SpoA-like_sf"/>
</dbReference>
<sequence length="361" mass="40944">MTEVDPVEILQNEPQRWSFESLRSVRYDPTHTTVFARSCGILQRFYEYETETQSELAFRRVTGLPFKGSLGDLIWLSASNEHSADISIGVDSAYVYERTGCFVTPKLAAWGGGSVVPLFDIVCAAINEIENLLNIRVNRFMTLEELPKKSPSNYLAVDHRRVCKVFILGNPVTIGALEEQVRHYCPAFWADHETMSKVVHFEMSVYLNPVQRIWASEELGSLGLGDLVAVQNYTADSVSKSLRGFLRFRGNKFSKSKYEVFLVMNEEDTKLHYGSDDINKFEQEESDKLLAPHEQIELEIHAGRTTILFNDLCSVQAGTLIELREHALPTVTLCVMGSPILEGELVHFQDQLMVQVTRRLD</sequence>
<accession>A0ABT1XIY9</accession>
<name>A0ABT1XIY9_9BURK</name>
<reference evidence="2" key="1">
    <citation type="submission" date="2022-07" db="EMBL/GenBank/DDBJ databases">
        <authorList>
            <person name="Xamxidin M."/>
        </authorList>
    </citation>
    <scope>NUCLEOTIDE SEQUENCE</scope>
    <source>
        <strain evidence="2">YS8-69</strain>
    </source>
</reference>
<dbReference type="EMBL" id="JANKHG010000018">
    <property type="protein sequence ID" value="MCR2747251.1"/>
    <property type="molecule type" value="Genomic_DNA"/>
</dbReference>
<organism evidence="2 3">
    <name type="scientific">Limnobacter parvus</name>
    <dbReference type="NCBI Taxonomy" id="2939690"/>
    <lineage>
        <taxon>Bacteria</taxon>
        <taxon>Pseudomonadati</taxon>
        <taxon>Pseudomonadota</taxon>
        <taxon>Betaproteobacteria</taxon>
        <taxon>Burkholderiales</taxon>
        <taxon>Burkholderiaceae</taxon>
        <taxon>Limnobacter</taxon>
    </lineage>
</organism>
<dbReference type="SUPFAM" id="SSF101801">
    <property type="entry name" value="Surface presentation of antigens (SPOA)"/>
    <property type="match status" value="1"/>
</dbReference>
<proteinExistence type="predicted"/>
<evidence type="ECO:0000259" key="1">
    <source>
        <dbReference type="Pfam" id="PF01052"/>
    </source>
</evidence>
<gene>
    <name evidence="2" type="ORF">NSP04_11380</name>
</gene>
<keyword evidence="2" id="KW-0282">Flagellum</keyword>
<keyword evidence="3" id="KW-1185">Reference proteome</keyword>
<keyword evidence="2" id="KW-0969">Cilium</keyword>
<comment type="caution">
    <text evidence="2">The sequence shown here is derived from an EMBL/GenBank/DDBJ whole genome shotgun (WGS) entry which is preliminary data.</text>
</comment>
<dbReference type="Gene3D" id="2.30.330.10">
    <property type="entry name" value="SpoA-like"/>
    <property type="match status" value="1"/>
</dbReference>
<protein>
    <submittedName>
        <fullName evidence="2">FliM/FliN family flagellar motor switch protein</fullName>
    </submittedName>
</protein>
<evidence type="ECO:0000313" key="2">
    <source>
        <dbReference type="EMBL" id="MCR2747251.1"/>
    </source>
</evidence>
<dbReference type="InterPro" id="IPR001543">
    <property type="entry name" value="FliN-like_C"/>
</dbReference>
<dbReference type="RefSeq" id="WP_257512474.1">
    <property type="nucleotide sequence ID" value="NZ_JANKHG010000018.1"/>
</dbReference>
<dbReference type="Proteomes" id="UP001165267">
    <property type="component" value="Unassembled WGS sequence"/>
</dbReference>
<evidence type="ECO:0000313" key="3">
    <source>
        <dbReference type="Proteomes" id="UP001165267"/>
    </source>
</evidence>
<feature type="domain" description="Flagellar motor switch protein FliN-like C-terminal" evidence="1">
    <location>
        <begin position="295"/>
        <end position="360"/>
    </location>
</feature>
<dbReference type="Pfam" id="PF01052">
    <property type="entry name" value="FliMN_C"/>
    <property type="match status" value="1"/>
</dbReference>
<keyword evidence="2" id="KW-0966">Cell projection</keyword>